<comment type="caution">
    <text evidence="2">The sequence shown here is derived from an EMBL/GenBank/DDBJ whole genome shotgun (WGS) entry which is preliminary data.</text>
</comment>
<keyword evidence="1" id="KW-1133">Transmembrane helix</keyword>
<proteinExistence type="predicted"/>
<accession>A0ABQ1JG98</accession>
<dbReference type="EMBL" id="BMJE01000001">
    <property type="protein sequence ID" value="GGB65271.1"/>
    <property type="molecule type" value="Genomic_DNA"/>
</dbReference>
<keyword evidence="3" id="KW-1185">Reference proteome</keyword>
<dbReference type="Pfam" id="PF10990">
    <property type="entry name" value="DUF2809"/>
    <property type="match status" value="1"/>
</dbReference>
<name>A0ABQ1JG98_9FLAO</name>
<evidence type="ECO:0000313" key="3">
    <source>
        <dbReference type="Proteomes" id="UP000615760"/>
    </source>
</evidence>
<evidence type="ECO:0000256" key="1">
    <source>
        <dbReference type="SAM" id="Phobius"/>
    </source>
</evidence>
<keyword evidence="1" id="KW-0472">Membrane</keyword>
<feature type="transmembrane region" description="Helical" evidence="1">
    <location>
        <begin position="7"/>
        <end position="25"/>
    </location>
</feature>
<dbReference type="RefSeq" id="WP_188619314.1">
    <property type="nucleotide sequence ID" value="NZ_BMJE01000001.1"/>
</dbReference>
<sequence>MKYSKYIVYIPVIIITVGLGLFVRAKANWFPEVFNLYAGDALYAFMMHYIVCLFTNKTPLYKAVIALLICYVIEFSQLYQAEWINTIRQTPPGKLVLGSGFLYSDLLAYLIGITLAFLSDYFLLSHKFKR</sequence>
<dbReference type="InterPro" id="IPR021257">
    <property type="entry name" value="DUF2809"/>
</dbReference>
<feature type="transmembrane region" description="Helical" evidence="1">
    <location>
        <begin position="63"/>
        <end position="81"/>
    </location>
</feature>
<protein>
    <submittedName>
        <fullName evidence="2">Membrane protein YjgA</fullName>
    </submittedName>
</protein>
<dbReference type="Proteomes" id="UP000615760">
    <property type="component" value="Unassembled WGS sequence"/>
</dbReference>
<feature type="transmembrane region" description="Helical" evidence="1">
    <location>
        <begin position="101"/>
        <end position="124"/>
    </location>
</feature>
<keyword evidence="1" id="KW-0812">Transmembrane</keyword>
<evidence type="ECO:0000313" key="2">
    <source>
        <dbReference type="EMBL" id="GGB65271.1"/>
    </source>
</evidence>
<feature type="transmembrane region" description="Helical" evidence="1">
    <location>
        <begin position="37"/>
        <end position="56"/>
    </location>
</feature>
<reference evidence="3" key="1">
    <citation type="journal article" date="2019" name="Int. J. Syst. Evol. Microbiol.">
        <title>The Global Catalogue of Microorganisms (GCM) 10K type strain sequencing project: providing services to taxonomists for standard genome sequencing and annotation.</title>
        <authorList>
            <consortium name="The Broad Institute Genomics Platform"/>
            <consortium name="The Broad Institute Genome Sequencing Center for Infectious Disease"/>
            <person name="Wu L."/>
            <person name="Ma J."/>
        </authorList>
    </citation>
    <scope>NUCLEOTIDE SEQUENCE [LARGE SCALE GENOMIC DNA]</scope>
    <source>
        <strain evidence="3">CGMCC 1.15461</strain>
    </source>
</reference>
<gene>
    <name evidence="2" type="primary">yjgA</name>
    <name evidence="2" type="ORF">GCM10007424_01490</name>
</gene>
<organism evidence="2 3">
    <name type="scientific">Flavobacterium suaedae</name>
    <dbReference type="NCBI Taxonomy" id="1767027"/>
    <lineage>
        <taxon>Bacteria</taxon>
        <taxon>Pseudomonadati</taxon>
        <taxon>Bacteroidota</taxon>
        <taxon>Flavobacteriia</taxon>
        <taxon>Flavobacteriales</taxon>
        <taxon>Flavobacteriaceae</taxon>
        <taxon>Flavobacterium</taxon>
    </lineage>
</organism>